<comment type="caution">
    <text evidence="1">The sequence shown here is derived from an EMBL/GenBank/DDBJ whole genome shotgun (WGS) entry which is preliminary data.</text>
</comment>
<organism evidence="1 2">
    <name type="scientific">Mycena metata</name>
    <dbReference type="NCBI Taxonomy" id="1033252"/>
    <lineage>
        <taxon>Eukaryota</taxon>
        <taxon>Fungi</taxon>
        <taxon>Dikarya</taxon>
        <taxon>Basidiomycota</taxon>
        <taxon>Agaricomycotina</taxon>
        <taxon>Agaricomycetes</taxon>
        <taxon>Agaricomycetidae</taxon>
        <taxon>Agaricales</taxon>
        <taxon>Marasmiineae</taxon>
        <taxon>Mycenaceae</taxon>
        <taxon>Mycena</taxon>
    </lineage>
</organism>
<evidence type="ECO:0000313" key="2">
    <source>
        <dbReference type="Proteomes" id="UP001215598"/>
    </source>
</evidence>
<protein>
    <submittedName>
        <fullName evidence="1">Uncharacterized protein</fullName>
    </submittedName>
</protein>
<sequence>MPDKCQWIPAPAGIRPPRASFLPITEGKGEAQPPDAGEVRYGGGKPAFSFMSLPSGWPLKIQPLRQGKSIDEIRTLHGPKGRAGFCEKQNFDRACVAKTSR</sequence>
<dbReference type="Proteomes" id="UP001215598">
    <property type="component" value="Unassembled WGS sequence"/>
</dbReference>
<name>A0AAD7IK77_9AGAR</name>
<evidence type="ECO:0000313" key="1">
    <source>
        <dbReference type="EMBL" id="KAJ7745071.1"/>
    </source>
</evidence>
<dbReference type="AlphaFoldDB" id="A0AAD7IK77"/>
<dbReference type="EMBL" id="JARKIB010000084">
    <property type="protein sequence ID" value="KAJ7745071.1"/>
    <property type="molecule type" value="Genomic_DNA"/>
</dbReference>
<proteinExistence type="predicted"/>
<keyword evidence="2" id="KW-1185">Reference proteome</keyword>
<gene>
    <name evidence="1" type="ORF">B0H16DRAFT_1462905</name>
</gene>
<reference evidence="1" key="1">
    <citation type="submission" date="2023-03" db="EMBL/GenBank/DDBJ databases">
        <title>Massive genome expansion in bonnet fungi (Mycena s.s.) driven by repeated elements and novel gene families across ecological guilds.</title>
        <authorList>
            <consortium name="Lawrence Berkeley National Laboratory"/>
            <person name="Harder C.B."/>
            <person name="Miyauchi S."/>
            <person name="Viragh M."/>
            <person name="Kuo A."/>
            <person name="Thoen E."/>
            <person name="Andreopoulos B."/>
            <person name="Lu D."/>
            <person name="Skrede I."/>
            <person name="Drula E."/>
            <person name="Henrissat B."/>
            <person name="Morin E."/>
            <person name="Kohler A."/>
            <person name="Barry K."/>
            <person name="LaButti K."/>
            <person name="Morin E."/>
            <person name="Salamov A."/>
            <person name="Lipzen A."/>
            <person name="Mereny Z."/>
            <person name="Hegedus B."/>
            <person name="Baldrian P."/>
            <person name="Stursova M."/>
            <person name="Weitz H."/>
            <person name="Taylor A."/>
            <person name="Grigoriev I.V."/>
            <person name="Nagy L.G."/>
            <person name="Martin F."/>
            <person name="Kauserud H."/>
        </authorList>
    </citation>
    <scope>NUCLEOTIDE SEQUENCE</scope>
    <source>
        <strain evidence="1">CBHHK182m</strain>
    </source>
</reference>
<accession>A0AAD7IK77</accession>